<protein>
    <submittedName>
        <fullName evidence="5">Aminotransferase class III-fold pyridoxal phosphate-dependent enzyme</fullName>
    </submittedName>
</protein>
<organism evidence="5 6">
    <name type="scientific">Candidatus Segetimicrobium genomatis</name>
    <dbReference type="NCBI Taxonomy" id="2569760"/>
    <lineage>
        <taxon>Bacteria</taxon>
        <taxon>Bacillati</taxon>
        <taxon>Candidatus Sysuimicrobiota</taxon>
        <taxon>Candidatus Sysuimicrobiia</taxon>
        <taxon>Candidatus Sysuimicrobiales</taxon>
        <taxon>Candidatus Segetimicrobiaceae</taxon>
        <taxon>Candidatus Segetimicrobium</taxon>
    </lineage>
</organism>
<evidence type="ECO:0000256" key="1">
    <source>
        <dbReference type="ARBA" id="ARBA00001933"/>
    </source>
</evidence>
<dbReference type="PANTHER" id="PTHR11986:SF79">
    <property type="entry name" value="ACETYLORNITHINE AMINOTRANSFERASE, MITOCHONDRIAL"/>
    <property type="match status" value="1"/>
</dbReference>
<evidence type="ECO:0000313" key="5">
    <source>
        <dbReference type="EMBL" id="TMJ11123.1"/>
    </source>
</evidence>
<keyword evidence="2 5" id="KW-0032">Aminotransferase</keyword>
<accession>A0A537LSX7</accession>
<dbReference type="Pfam" id="PF00202">
    <property type="entry name" value="Aminotran_3"/>
    <property type="match status" value="1"/>
</dbReference>
<evidence type="ECO:0000256" key="4">
    <source>
        <dbReference type="SAM" id="MobiDB-lite"/>
    </source>
</evidence>
<dbReference type="AlphaFoldDB" id="A0A537LSX7"/>
<reference evidence="5 6" key="1">
    <citation type="journal article" date="2019" name="Nat. Microbiol.">
        <title>Mediterranean grassland soil C-N compound turnover is dependent on rainfall and depth, and is mediated by genomically divergent microorganisms.</title>
        <authorList>
            <person name="Diamond S."/>
            <person name="Andeer P.F."/>
            <person name="Li Z."/>
            <person name="Crits-Christoph A."/>
            <person name="Burstein D."/>
            <person name="Anantharaman K."/>
            <person name="Lane K.R."/>
            <person name="Thomas B.C."/>
            <person name="Pan C."/>
            <person name="Northen T.R."/>
            <person name="Banfield J.F."/>
        </authorList>
    </citation>
    <scope>NUCLEOTIDE SEQUENCE [LARGE SCALE GENOMIC DNA]</scope>
    <source>
        <strain evidence="5">NP_5</strain>
    </source>
</reference>
<comment type="caution">
    <text evidence="5">The sequence shown here is derived from an EMBL/GenBank/DDBJ whole genome shotgun (WGS) entry which is preliminary data.</text>
</comment>
<feature type="compositionally biased region" description="Basic and acidic residues" evidence="4">
    <location>
        <begin position="180"/>
        <end position="191"/>
    </location>
</feature>
<comment type="cofactor">
    <cofactor evidence="1">
        <name>pyridoxal 5'-phosphate</name>
        <dbReference type="ChEBI" id="CHEBI:597326"/>
    </cofactor>
</comment>
<dbReference type="EMBL" id="VBAM01000246">
    <property type="protein sequence ID" value="TMJ11123.1"/>
    <property type="molecule type" value="Genomic_DNA"/>
</dbReference>
<name>A0A537LSX7_9BACT</name>
<evidence type="ECO:0000256" key="2">
    <source>
        <dbReference type="ARBA" id="ARBA00022576"/>
    </source>
</evidence>
<evidence type="ECO:0000256" key="3">
    <source>
        <dbReference type="ARBA" id="ARBA00022679"/>
    </source>
</evidence>
<evidence type="ECO:0000313" key="6">
    <source>
        <dbReference type="Proteomes" id="UP000320393"/>
    </source>
</evidence>
<dbReference type="Gene3D" id="3.40.640.10">
    <property type="entry name" value="Type I PLP-dependent aspartate aminotransferase-like (Major domain)"/>
    <property type="match status" value="1"/>
</dbReference>
<dbReference type="Proteomes" id="UP000320393">
    <property type="component" value="Unassembled WGS sequence"/>
</dbReference>
<dbReference type="SUPFAM" id="SSF53383">
    <property type="entry name" value="PLP-dependent transferases"/>
    <property type="match status" value="1"/>
</dbReference>
<proteinExistence type="predicted"/>
<dbReference type="InterPro" id="IPR005814">
    <property type="entry name" value="Aminotrans_3"/>
</dbReference>
<dbReference type="InterPro" id="IPR015421">
    <property type="entry name" value="PyrdxlP-dep_Trfase_major"/>
</dbReference>
<feature type="compositionally biased region" description="Basic and acidic residues" evidence="4">
    <location>
        <begin position="216"/>
        <end position="225"/>
    </location>
</feature>
<dbReference type="GO" id="GO:0042802">
    <property type="term" value="F:identical protein binding"/>
    <property type="evidence" value="ECO:0007669"/>
    <property type="project" value="TreeGrafter"/>
</dbReference>
<sequence>LIHISNLYQIPQQAELGRILVERTGVPEGQAFFCNSGTEAVEAAIKLARKAARTVRDRDAFEIIVADHGFHGRTMGALSATMVPRYHEDFGPLVPGFVEVPFNDLAAVERAITPKTAAVLMEPVRGEGGITPTTDAYLRGLRGLCDARGVWLVPLVRLPACGRGPRHRDPGQGDGGRGADWGDRGAWRDRGGLPAGDSRIDVRRQPPGLCGGARGDAGDRGGRTR</sequence>
<dbReference type="PANTHER" id="PTHR11986">
    <property type="entry name" value="AMINOTRANSFERASE CLASS III"/>
    <property type="match status" value="1"/>
</dbReference>
<dbReference type="InterPro" id="IPR050103">
    <property type="entry name" value="Class-III_PLP-dep_AT"/>
</dbReference>
<dbReference type="InterPro" id="IPR015424">
    <property type="entry name" value="PyrdxlP-dep_Trfase"/>
</dbReference>
<keyword evidence="3 5" id="KW-0808">Transferase</keyword>
<feature type="region of interest" description="Disordered" evidence="4">
    <location>
        <begin position="162"/>
        <end position="225"/>
    </location>
</feature>
<feature type="non-terminal residue" evidence="5">
    <location>
        <position position="1"/>
    </location>
</feature>
<dbReference type="GO" id="GO:0008483">
    <property type="term" value="F:transaminase activity"/>
    <property type="evidence" value="ECO:0007669"/>
    <property type="project" value="UniProtKB-KW"/>
</dbReference>
<dbReference type="GO" id="GO:0030170">
    <property type="term" value="F:pyridoxal phosphate binding"/>
    <property type="evidence" value="ECO:0007669"/>
    <property type="project" value="InterPro"/>
</dbReference>
<gene>
    <name evidence="5" type="ORF">E6H02_07170</name>
</gene>